<evidence type="ECO:0000313" key="9">
    <source>
        <dbReference type="Proteomes" id="UP000512167"/>
    </source>
</evidence>
<accession>A0A7L6N4I1</accession>
<comment type="cofactor">
    <cofactor evidence="5">
        <name>Mg(2+)</name>
        <dbReference type="ChEBI" id="CHEBI:18420"/>
    </cofactor>
    <cofactor evidence="5">
        <name>Mn(2+)</name>
        <dbReference type="ChEBI" id="CHEBI:29035"/>
    </cofactor>
    <text evidence="5">Divalent metal cations. Prefers magnesium or manganese.</text>
</comment>
<evidence type="ECO:0000259" key="6">
    <source>
        <dbReference type="SMART" id="SM00919"/>
    </source>
</evidence>
<dbReference type="CDD" id="cd05311">
    <property type="entry name" value="NAD_bind_2_malic_enz"/>
    <property type="match status" value="1"/>
</dbReference>
<feature type="binding site" evidence="4">
    <location>
        <position position="288"/>
    </location>
    <ligand>
        <name>(S)-malate</name>
        <dbReference type="ChEBI" id="CHEBI:15589"/>
    </ligand>
</feature>
<dbReference type="PANTHER" id="PTHR43237:SF4">
    <property type="entry name" value="NADP-DEPENDENT MALIC ENZYME"/>
    <property type="match status" value="1"/>
</dbReference>
<dbReference type="InterPro" id="IPR045213">
    <property type="entry name" value="Malic_NAD-bd_bact_type"/>
</dbReference>
<feature type="binding site" evidence="5">
    <location>
        <position position="134"/>
    </location>
    <ligand>
        <name>a divalent metal cation</name>
        <dbReference type="ChEBI" id="CHEBI:60240"/>
    </ligand>
</feature>
<dbReference type="InterPro" id="IPR012302">
    <property type="entry name" value="Malic_NAD-bd"/>
</dbReference>
<keyword evidence="2" id="KW-0560">Oxidoreductase</keyword>
<dbReference type="SUPFAM" id="SSF53223">
    <property type="entry name" value="Aminoacid dehydrogenase-like, N-terminal domain"/>
    <property type="match status" value="1"/>
</dbReference>
<feature type="domain" description="Malic enzyme NAD-binding" evidence="6">
    <location>
        <begin position="161"/>
        <end position="386"/>
    </location>
</feature>
<dbReference type="Gene3D" id="3.40.50.720">
    <property type="entry name" value="NAD(P)-binding Rossmann-like Domain"/>
    <property type="match status" value="1"/>
</dbReference>
<dbReference type="InterPro" id="IPR051674">
    <property type="entry name" value="Malate_Decarboxylase"/>
</dbReference>
<protein>
    <submittedName>
        <fullName evidence="8">NADP-dependent malic enzyme</fullName>
    </submittedName>
</protein>
<dbReference type="SUPFAM" id="SSF51735">
    <property type="entry name" value="NAD(P)-binding Rossmann-fold domains"/>
    <property type="match status" value="1"/>
</dbReference>
<dbReference type="GO" id="GO:0051287">
    <property type="term" value="F:NAD binding"/>
    <property type="evidence" value="ECO:0007669"/>
    <property type="project" value="InterPro"/>
</dbReference>
<dbReference type="InterPro" id="IPR037062">
    <property type="entry name" value="Malic_N_dom_sf"/>
</dbReference>
<feature type="binding site" evidence="4">
    <location>
        <position position="318"/>
    </location>
    <ligand>
        <name>(S)-malate</name>
        <dbReference type="ChEBI" id="CHEBI:15589"/>
    </ligand>
</feature>
<dbReference type="GO" id="GO:0016616">
    <property type="term" value="F:oxidoreductase activity, acting on the CH-OH group of donors, NAD or NADP as acceptor"/>
    <property type="evidence" value="ECO:0007669"/>
    <property type="project" value="InterPro"/>
</dbReference>
<evidence type="ECO:0000256" key="5">
    <source>
        <dbReference type="PIRSR" id="PIRSR000106-3"/>
    </source>
</evidence>
<feature type="active site" description="Proton acceptor" evidence="3">
    <location>
        <position position="92"/>
    </location>
</feature>
<gene>
    <name evidence="8" type="ORF">HF295_05875</name>
</gene>
<proteinExistence type="inferred from homology"/>
<feature type="domain" description="Malic enzyme N-terminal" evidence="7">
    <location>
        <begin position="16"/>
        <end position="149"/>
    </location>
</feature>
<evidence type="ECO:0000256" key="2">
    <source>
        <dbReference type="ARBA" id="ARBA00023002"/>
    </source>
</evidence>
<dbReference type="GO" id="GO:0004470">
    <property type="term" value="F:malic enzyme activity"/>
    <property type="evidence" value="ECO:0007669"/>
    <property type="project" value="InterPro"/>
</dbReference>
<dbReference type="Pfam" id="PF00390">
    <property type="entry name" value="malic"/>
    <property type="match status" value="1"/>
</dbReference>
<sequence length="388" mass="42072">MSDFKEKVLNLHKKNTGKLEILPNVKLTSIEDLSMAYTPGVAIPCLEIKNDKNKAYDYTMKGKTVAIITNGSAVLGLGNIGPVASLPVMEGKSALLHEFSGVQAYPLALDSQDPEILIQTIKLLSPNFSAIMLEDISAPNCVTIERRLQEELDIPVFHDDQHGTAIVVSAALINALKVVGKNMGDIKVLVSGLGAAGSAIIKLLNKLGVKHIYGYDLLGVLNKEKYNQYNYVIKELLDLNIVQSSQASSLKDLIKNTDVFIGVSAKDILKEDMIALMNPDPIIFAMANPDPEILPEVAIKAGAKIIGTGRSDYPNQINNVLVFPGLMKGVLSSKIKTITDQVKIVTAKAIASMVKEDELSVHHILPNIFDKNLVSTIEKAIKDQIKKG</sequence>
<dbReference type="GO" id="GO:0046872">
    <property type="term" value="F:metal ion binding"/>
    <property type="evidence" value="ECO:0007669"/>
    <property type="project" value="UniProtKB-KW"/>
</dbReference>
<reference evidence="8 9" key="1">
    <citation type="submission" date="2020-04" db="EMBL/GenBank/DDBJ databases">
        <authorList>
            <person name="Zheng R.K."/>
            <person name="Sun C.M."/>
        </authorList>
    </citation>
    <scope>NUCLEOTIDE SEQUENCE [LARGE SCALE GENOMIC DNA]</scope>
    <source>
        <strain evidence="9">zrk29</strain>
    </source>
</reference>
<dbReference type="Gene3D" id="3.40.50.10380">
    <property type="entry name" value="Malic enzyme, N-terminal domain"/>
    <property type="match status" value="1"/>
</dbReference>
<dbReference type="PANTHER" id="PTHR43237">
    <property type="entry name" value="NADP-DEPENDENT MALIC ENZYME"/>
    <property type="match status" value="1"/>
</dbReference>
<dbReference type="Proteomes" id="UP000512167">
    <property type="component" value="Chromosome"/>
</dbReference>
<dbReference type="InterPro" id="IPR001891">
    <property type="entry name" value="Malic_OxRdtase"/>
</dbReference>
<evidence type="ECO:0000259" key="7">
    <source>
        <dbReference type="SMART" id="SM01274"/>
    </source>
</evidence>
<dbReference type="EMBL" id="CP051151">
    <property type="protein sequence ID" value="QLY40402.1"/>
    <property type="molecule type" value="Genomic_DNA"/>
</dbReference>
<comment type="similarity">
    <text evidence="1">Belongs to the malic enzymes family.</text>
</comment>
<keyword evidence="5" id="KW-0479">Metal-binding</keyword>
<dbReference type="InterPro" id="IPR012301">
    <property type="entry name" value="Malic_N_dom"/>
</dbReference>
<dbReference type="RefSeq" id="WP_312031236.1">
    <property type="nucleotide sequence ID" value="NZ_CP051151.1"/>
</dbReference>
<dbReference type="InterPro" id="IPR046346">
    <property type="entry name" value="Aminoacid_DH-like_N_sf"/>
</dbReference>
<evidence type="ECO:0000256" key="3">
    <source>
        <dbReference type="PIRSR" id="PIRSR000106-1"/>
    </source>
</evidence>
<dbReference type="AlphaFoldDB" id="A0A7L6N4I1"/>
<feature type="active site" description="Proton donor" evidence="3">
    <location>
        <position position="37"/>
    </location>
</feature>
<evidence type="ECO:0000313" key="8">
    <source>
        <dbReference type="EMBL" id="QLY40402.1"/>
    </source>
</evidence>
<organism evidence="8 9">
    <name type="scientific">Hujiaoplasma nucleasis</name>
    <dbReference type="NCBI Taxonomy" id="2725268"/>
    <lineage>
        <taxon>Bacteria</taxon>
        <taxon>Bacillati</taxon>
        <taxon>Mycoplasmatota</taxon>
        <taxon>Mollicutes</taxon>
        <taxon>Candidatus Izemoplasmatales</taxon>
        <taxon>Hujiaoplasmataceae</taxon>
        <taxon>Hujiaoplasma</taxon>
    </lineage>
</organism>
<dbReference type="Pfam" id="PF03949">
    <property type="entry name" value="Malic_M"/>
    <property type="match status" value="1"/>
</dbReference>
<dbReference type="KEGG" id="tbk:HF295_05875"/>
<name>A0A7L6N4I1_9MOLU</name>
<dbReference type="SMART" id="SM00919">
    <property type="entry name" value="Malic_M"/>
    <property type="match status" value="1"/>
</dbReference>
<dbReference type="SMART" id="SM01274">
    <property type="entry name" value="malic"/>
    <property type="match status" value="1"/>
</dbReference>
<dbReference type="InterPro" id="IPR036291">
    <property type="entry name" value="NAD(P)-bd_dom_sf"/>
</dbReference>
<feature type="binding site" evidence="5">
    <location>
        <position position="160"/>
    </location>
    <ligand>
        <name>a divalent metal cation</name>
        <dbReference type="ChEBI" id="CHEBI:60240"/>
    </ligand>
</feature>
<dbReference type="PIRSF" id="PIRSF000106">
    <property type="entry name" value="ME"/>
    <property type="match status" value="1"/>
</dbReference>
<evidence type="ECO:0000256" key="4">
    <source>
        <dbReference type="PIRSR" id="PIRSR000106-2"/>
    </source>
</evidence>
<evidence type="ECO:0000256" key="1">
    <source>
        <dbReference type="ARBA" id="ARBA00008785"/>
    </source>
</evidence>
<keyword evidence="9" id="KW-1185">Reference proteome</keyword>
<feature type="binding site" evidence="5">
    <location>
        <position position="135"/>
    </location>
    <ligand>
        <name>a divalent metal cation</name>
        <dbReference type="ChEBI" id="CHEBI:60240"/>
    </ligand>
</feature>